<comment type="caution">
    <text evidence="16">The sequence shown here is derived from an EMBL/GenBank/DDBJ whole genome shotgun (WGS) entry which is preliminary data.</text>
</comment>
<proteinExistence type="inferred from homology"/>
<evidence type="ECO:0000256" key="14">
    <source>
        <dbReference type="SAM" id="MobiDB-lite"/>
    </source>
</evidence>
<dbReference type="PROSITE" id="PS00108">
    <property type="entry name" value="PROTEIN_KINASE_ST"/>
    <property type="match status" value="1"/>
</dbReference>
<evidence type="ECO:0000256" key="2">
    <source>
        <dbReference type="ARBA" id="ARBA00006485"/>
    </source>
</evidence>
<feature type="compositionally biased region" description="Basic and acidic residues" evidence="14">
    <location>
        <begin position="697"/>
        <end position="727"/>
    </location>
</feature>
<feature type="compositionally biased region" description="Basic and acidic residues" evidence="14">
    <location>
        <begin position="672"/>
        <end position="685"/>
    </location>
</feature>
<keyword evidence="17" id="KW-1185">Reference proteome</keyword>
<feature type="region of interest" description="Disordered" evidence="14">
    <location>
        <begin position="867"/>
        <end position="893"/>
    </location>
</feature>
<gene>
    <name evidence="16" type="ORF">DASC09_050170</name>
</gene>
<dbReference type="FunFam" id="1.10.510.10:FF:000415">
    <property type="entry name" value="CMGC/CDK/CRK7 protein kinase, variant"/>
    <property type="match status" value="1"/>
</dbReference>
<keyword evidence="10" id="KW-0539">Nucleus</keyword>
<comment type="catalytic activity">
    <reaction evidence="12">
        <text>[DNA-directed RNA polymerase] + ATP = phospho-[DNA-directed RNA polymerase] + ADP + H(+)</text>
        <dbReference type="Rhea" id="RHEA:10216"/>
        <dbReference type="Rhea" id="RHEA-COMP:11321"/>
        <dbReference type="Rhea" id="RHEA-COMP:11322"/>
        <dbReference type="ChEBI" id="CHEBI:15378"/>
        <dbReference type="ChEBI" id="CHEBI:30616"/>
        <dbReference type="ChEBI" id="CHEBI:43176"/>
        <dbReference type="ChEBI" id="CHEBI:68546"/>
        <dbReference type="ChEBI" id="CHEBI:456216"/>
        <dbReference type="EC" id="2.7.11.23"/>
    </reaction>
</comment>
<dbReference type="InterPro" id="IPR008271">
    <property type="entry name" value="Ser/Thr_kinase_AS"/>
</dbReference>
<dbReference type="GeneID" id="90075667"/>
<dbReference type="Proteomes" id="UP001360560">
    <property type="component" value="Unassembled WGS sequence"/>
</dbReference>
<accession>A0AAV5QS38</accession>
<feature type="domain" description="Protein kinase" evidence="15">
    <location>
        <begin position="32"/>
        <end position="357"/>
    </location>
</feature>
<feature type="compositionally biased region" description="Basic and acidic residues" evidence="14">
    <location>
        <begin position="476"/>
        <end position="485"/>
    </location>
</feature>
<dbReference type="Gene3D" id="1.10.510.10">
    <property type="entry name" value="Transferase(Phosphotransferase) domain 1"/>
    <property type="match status" value="1"/>
</dbReference>
<evidence type="ECO:0000256" key="8">
    <source>
        <dbReference type="ARBA" id="ARBA00022777"/>
    </source>
</evidence>
<evidence type="ECO:0000256" key="11">
    <source>
        <dbReference type="ARBA" id="ARBA00041018"/>
    </source>
</evidence>
<feature type="compositionally biased region" description="Polar residues" evidence="14">
    <location>
        <begin position="768"/>
        <end position="780"/>
    </location>
</feature>
<dbReference type="Gene3D" id="3.30.200.20">
    <property type="entry name" value="Phosphorylase Kinase, domain 1"/>
    <property type="match status" value="1"/>
</dbReference>
<dbReference type="RefSeq" id="XP_064854688.1">
    <property type="nucleotide sequence ID" value="XM_064998616.1"/>
</dbReference>
<feature type="compositionally biased region" description="Basic and acidic residues" evidence="14">
    <location>
        <begin position="550"/>
        <end position="559"/>
    </location>
</feature>
<feature type="region of interest" description="Disordered" evidence="14">
    <location>
        <begin position="382"/>
        <end position="497"/>
    </location>
</feature>
<dbReference type="SUPFAM" id="SSF56112">
    <property type="entry name" value="Protein kinase-like (PK-like)"/>
    <property type="match status" value="1"/>
</dbReference>
<evidence type="ECO:0000256" key="6">
    <source>
        <dbReference type="ARBA" id="ARBA00022679"/>
    </source>
</evidence>
<dbReference type="Pfam" id="PF00069">
    <property type="entry name" value="Pkinase"/>
    <property type="match status" value="1"/>
</dbReference>
<feature type="compositionally biased region" description="Basic and acidic residues" evidence="14">
    <location>
        <begin position="735"/>
        <end position="752"/>
    </location>
</feature>
<evidence type="ECO:0000256" key="1">
    <source>
        <dbReference type="ARBA" id="ARBA00004123"/>
    </source>
</evidence>
<dbReference type="PANTHER" id="PTHR24056:SF233">
    <property type="entry name" value="CYCLIN-DEPENDENT KINASE 9"/>
    <property type="match status" value="1"/>
</dbReference>
<reference evidence="16 17" key="1">
    <citation type="journal article" date="2023" name="Elife">
        <title>Identification of key yeast species and microbe-microbe interactions impacting larval growth of Drosophila in the wild.</title>
        <authorList>
            <person name="Mure A."/>
            <person name="Sugiura Y."/>
            <person name="Maeda R."/>
            <person name="Honda K."/>
            <person name="Sakurai N."/>
            <person name="Takahashi Y."/>
            <person name="Watada M."/>
            <person name="Katoh T."/>
            <person name="Gotoh A."/>
            <person name="Gotoh Y."/>
            <person name="Taniguchi I."/>
            <person name="Nakamura K."/>
            <person name="Hayashi T."/>
            <person name="Katayama T."/>
            <person name="Uemura T."/>
            <person name="Hattori Y."/>
        </authorList>
    </citation>
    <scope>NUCLEOTIDE SEQUENCE [LARGE SCALE GENOMIC DNA]</scope>
    <source>
        <strain evidence="16 17">SC-9</strain>
    </source>
</reference>
<organism evidence="16 17">
    <name type="scientific">Saccharomycopsis crataegensis</name>
    <dbReference type="NCBI Taxonomy" id="43959"/>
    <lineage>
        <taxon>Eukaryota</taxon>
        <taxon>Fungi</taxon>
        <taxon>Dikarya</taxon>
        <taxon>Ascomycota</taxon>
        <taxon>Saccharomycotina</taxon>
        <taxon>Saccharomycetes</taxon>
        <taxon>Saccharomycopsidaceae</taxon>
        <taxon>Saccharomycopsis</taxon>
    </lineage>
</organism>
<evidence type="ECO:0000256" key="5">
    <source>
        <dbReference type="ARBA" id="ARBA00022527"/>
    </source>
</evidence>
<dbReference type="AlphaFoldDB" id="A0AAV5QS38"/>
<keyword evidence="5 16" id="KW-0723">Serine/threonine-protein kinase</keyword>
<evidence type="ECO:0000256" key="4">
    <source>
        <dbReference type="ARBA" id="ARBA00012425"/>
    </source>
</evidence>
<comment type="similarity">
    <text evidence="2">Belongs to the protein kinase superfamily. CMGC Ser/Thr protein kinase family. CDC2/CDKX subfamily.</text>
</comment>
<feature type="binding site" evidence="13">
    <location>
        <position position="70"/>
    </location>
    <ligand>
        <name>ATP</name>
        <dbReference type="ChEBI" id="CHEBI:30616"/>
    </ligand>
</feature>
<name>A0AAV5QS38_9ASCO</name>
<dbReference type="EC" id="2.7.11.23" evidence="3"/>
<dbReference type="GO" id="GO:0009891">
    <property type="term" value="P:positive regulation of biosynthetic process"/>
    <property type="evidence" value="ECO:0007669"/>
    <property type="project" value="UniProtKB-ARBA"/>
</dbReference>
<dbReference type="PANTHER" id="PTHR24056">
    <property type="entry name" value="CELL DIVISION PROTEIN KINASE"/>
    <property type="match status" value="1"/>
</dbReference>
<dbReference type="PROSITE" id="PS00107">
    <property type="entry name" value="PROTEIN_KINASE_ATP"/>
    <property type="match status" value="1"/>
</dbReference>
<dbReference type="EC" id="2.7.11.22" evidence="4"/>
<evidence type="ECO:0000256" key="7">
    <source>
        <dbReference type="ARBA" id="ARBA00022741"/>
    </source>
</evidence>
<evidence type="ECO:0000256" key="12">
    <source>
        <dbReference type="ARBA" id="ARBA00049280"/>
    </source>
</evidence>
<feature type="region of interest" description="Disordered" evidence="14">
    <location>
        <begin position="513"/>
        <end position="846"/>
    </location>
</feature>
<feature type="compositionally biased region" description="Polar residues" evidence="14">
    <location>
        <begin position="582"/>
        <end position="598"/>
    </location>
</feature>
<dbReference type="PROSITE" id="PS50011">
    <property type="entry name" value="PROTEIN_KINASE_DOM"/>
    <property type="match status" value="1"/>
</dbReference>
<keyword evidence="7 13" id="KW-0547">Nucleotide-binding</keyword>
<sequence length="893" mass="100662">MGFSSSDTTKLFPRENSVYNIPFFGVSAMGNYQHLDKLGEGTFGTVSKCKMTEFDDRGSPKGKGKLVALKKINIHDQKIGFPITAFREITILKRLKHKNILPLLDVVANKEEKFSEMSKICGIKHQYCSFFLVSPYMKSDLSGLLHNPDIEFDVPSIKCLMYQLLEGLDYLHKQGYYHRDIKTANLLVDHNNVLKIADFGLARKYYGHAPRSQGGPSEVRASYTPLVVTRWYRAPELLLGDSRYTTAIDMWGVGCIFAEFFEHTPILKGKSDLDQLYKIFKLIGEPTEQNYPEFVKLKNPMKAEITHYNPTLRSRFGQYFQHSDSDHEQGIDLLQKLLCINPMNRLNAEQALKHQYFSTSPYAHKPSDLPEFEASHEMDNKKFNEEKDRRERAKATQQQGFSDKYPNENGYGRYHNNTSNHGSLHQSRGGYGSNMSRTNMNKSIHKGNESEERGFKDDQNEGQNERKQSNWSRNPNKQEHPKESFKPSAAMSNLPKKPTVPLQSVALFASKSRALKPSQPSSRLPPKTPAALMASKLQKPTDQLISISKDPVHIKEKLVHGKSKPTTASKTEINKHALQGHEQPSNSHSTLKPKTPQKSLKPKSPLENKRSSPPSIHRQIPRKSEEKQSNGCAHEAPSVNSSETQGDKITTPKMDIDSEEDETKFDSLFGEDSTKDESAHLEKNGVDMIANGDDNDSNNKDPSLEREDKESTSGIKRLSEKSTELLAEKMSTTPLKEKADKLDSKKVKDEASVKPLILKSKRSFPSVPLSSTSKLSTSEDTTISKTSQTSQSKLTGKTASRQLKEVNKIIAASPVHKKLGTASSSSDDKKKTLSRRSLKARSSSFHDDYLSDIEEPDWRSYVENQYSRLQGAKRRSTSSEMVTKPGEKKRKTN</sequence>
<dbReference type="GO" id="GO:0000307">
    <property type="term" value="C:cyclin-dependent protein kinase holoenzyme complex"/>
    <property type="evidence" value="ECO:0007669"/>
    <property type="project" value="UniProtKB-ARBA"/>
</dbReference>
<dbReference type="GO" id="GO:0008353">
    <property type="term" value="F:RNA polymerase II CTD heptapeptide repeat kinase activity"/>
    <property type="evidence" value="ECO:0007669"/>
    <property type="project" value="UniProtKB-EC"/>
</dbReference>
<feature type="compositionally biased region" description="Basic and acidic residues" evidence="14">
    <location>
        <begin position="382"/>
        <end position="394"/>
    </location>
</feature>
<feature type="compositionally biased region" description="Basic and acidic residues" evidence="14">
    <location>
        <begin position="446"/>
        <end position="468"/>
    </location>
</feature>
<dbReference type="InterPro" id="IPR000719">
    <property type="entry name" value="Prot_kinase_dom"/>
</dbReference>
<dbReference type="GO" id="GO:0005524">
    <property type="term" value="F:ATP binding"/>
    <property type="evidence" value="ECO:0007669"/>
    <property type="project" value="UniProtKB-UniRule"/>
</dbReference>
<dbReference type="InterPro" id="IPR011009">
    <property type="entry name" value="Kinase-like_dom_sf"/>
</dbReference>
<protein>
    <recommendedName>
        <fullName evidence="11">Serine/threonine-protein kinase BUR1</fullName>
        <ecNumber evidence="4">2.7.11.22</ecNumber>
        <ecNumber evidence="3">2.7.11.23</ecNumber>
    </recommendedName>
</protein>
<evidence type="ECO:0000256" key="3">
    <source>
        <dbReference type="ARBA" id="ARBA00012409"/>
    </source>
</evidence>
<evidence type="ECO:0000313" key="17">
    <source>
        <dbReference type="Proteomes" id="UP001360560"/>
    </source>
</evidence>
<feature type="compositionally biased region" description="Low complexity" evidence="14">
    <location>
        <begin position="781"/>
        <end position="798"/>
    </location>
</feature>
<evidence type="ECO:0000256" key="13">
    <source>
        <dbReference type="PROSITE-ProRule" id="PRU10141"/>
    </source>
</evidence>
<feature type="compositionally biased region" description="Polar residues" evidence="14">
    <location>
        <begin position="433"/>
        <end position="442"/>
    </location>
</feature>
<evidence type="ECO:0000256" key="10">
    <source>
        <dbReference type="ARBA" id="ARBA00023242"/>
    </source>
</evidence>
<feature type="compositionally biased region" description="Polar residues" evidence="14">
    <location>
        <begin position="638"/>
        <end position="648"/>
    </location>
</feature>
<keyword evidence="6" id="KW-0808">Transferase</keyword>
<dbReference type="EMBL" id="BTFZ01000012">
    <property type="protein sequence ID" value="GMM37692.1"/>
    <property type="molecule type" value="Genomic_DNA"/>
</dbReference>
<keyword evidence="9 13" id="KW-0067">ATP-binding</keyword>
<dbReference type="InterPro" id="IPR017441">
    <property type="entry name" value="Protein_kinase_ATP_BS"/>
</dbReference>
<dbReference type="SMART" id="SM00220">
    <property type="entry name" value="S_TKc"/>
    <property type="match status" value="1"/>
</dbReference>
<evidence type="ECO:0000313" key="16">
    <source>
        <dbReference type="EMBL" id="GMM37692.1"/>
    </source>
</evidence>
<evidence type="ECO:0000256" key="9">
    <source>
        <dbReference type="ARBA" id="ARBA00022840"/>
    </source>
</evidence>
<dbReference type="GO" id="GO:0005634">
    <property type="term" value="C:nucleus"/>
    <property type="evidence" value="ECO:0007669"/>
    <property type="project" value="UniProtKB-SubCell"/>
</dbReference>
<keyword evidence="8 16" id="KW-0418">Kinase</keyword>
<dbReference type="InterPro" id="IPR050108">
    <property type="entry name" value="CDK"/>
</dbReference>
<comment type="subcellular location">
    <subcellularLocation>
        <location evidence="1">Nucleus</location>
    </subcellularLocation>
</comment>
<feature type="compositionally biased region" description="Polar residues" evidence="14">
    <location>
        <begin position="415"/>
        <end position="426"/>
    </location>
</feature>
<evidence type="ECO:0000259" key="15">
    <source>
        <dbReference type="PROSITE" id="PS50011"/>
    </source>
</evidence>
<dbReference type="GO" id="GO:0004693">
    <property type="term" value="F:cyclin-dependent protein serine/threonine kinase activity"/>
    <property type="evidence" value="ECO:0007669"/>
    <property type="project" value="UniProtKB-EC"/>
</dbReference>